<organism evidence="6 7">
    <name type="scientific">Photobacterium aphoticum</name>
    <dbReference type="NCBI Taxonomy" id="754436"/>
    <lineage>
        <taxon>Bacteria</taxon>
        <taxon>Pseudomonadati</taxon>
        <taxon>Pseudomonadota</taxon>
        <taxon>Gammaproteobacteria</taxon>
        <taxon>Vibrionales</taxon>
        <taxon>Vibrionaceae</taxon>
        <taxon>Photobacterium</taxon>
    </lineage>
</organism>
<dbReference type="PANTHER" id="PTHR11358">
    <property type="entry name" value="ARGINASE/AGMATINASE"/>
    <property type="match status" value="1"/>
</dbReference>
<dbReference type="GO" id="GO:0006547">
    <property type="term" value="P:L-histidine metabolic process"/>
    <property type="evidence" value="ECO:0007669"/>
    <property type="project" value="UniProtKB-KW"/>
</dbReference>
<dbReference type="InterPro" id="IPR006035">
    <property type="entry name" value="Ureohydrolase"/>
</dbReference>
<dbReference type="InterPro" id="IPR023696">
    <property type="entry name" value="Ureohydrolase_dom_sf"/>
</dbReference>
<comment type="caution">
    <text evidence="6">The sequence shown here is derived from an EMBL/GenBank/DDBJ whole genome shotgun (WGS) entry which is preliminary data.</text>
</comment>
<keyword evidence="1" id="KW-0479">Metal-binding</keyword>
<evidence type="ECO:0000256" key="5">
    <source>
        <dbReference type="PROSITE-ProRule" id="PRU00742"/>
    </source>
</evidence>
<dbReference type="EMBL" id="LDOV01000001">
    <property type="protein sequence ID" value="KLV03045.1"/>
    <property type="molecule type" value="Genomic_DNA"/>
</dbReference>
<reference evidence="6 7" key="1">
    <citation type="submission" date="2015-05" db="EMBL/GenBank/DDBJ databases">
        <title>Photobacterium galathea sp. nov.</title>
        <authorList>
            <person name="Machado H."/>
            <person name="Gram L."/>
        </authorList>
    </citation>
    <scope>NUCLEOTIDE SEQUENCE [LARGE SCALE GENOMIC DNA]</scope>
    <source>
        <strain evidence="6 7">DSM 25995</strain>
    </source>
</reference>
<name>A0A0J1GTH6_9GAMM</name>
<comment type="similarity">
    <text evidence="5">Belongs to the arginase family.</text>
</comment>
<evidence type="ECO:0000313" key="7">
    <source>
        <dbReference type="Proteomes" id="UP000036426"/>
    </source>
</evidence>
<evidence type="ECO:0000256" key="4">
    <source>
        <dbReference type="ARBA" id="ARBA00023211"/>
    </source>
</evidence>
<dbReference type="GO" id="GO:0008783">
    <property type="term" value="F:agmatinase activity"/>
    <property type="evidence" value="ECO:0007669"/>
    <property type="project" value="TreeGrafter"/>
</dbReference>
<dbReference type="GO" id="GO:0046872">
    <property type="term" value="F:metal ion binding"/>
    <property type="evidence" value="ECO:0007669"/>
    <property type="project" value="UniProtKB-KW"/>
</dbReference>
<gene>
    <name evidence="6" type="ORF">ABT58_00490</name>
</gene>
<dbReference type="Pfam" id="PF00491">
    <property type="entry name" value="Arginase"/>
    <property type="match status" value="1"/>
</dbReference>
<dbReference type="PIRSF" id="PIRSF036979">
    <property type="entry name" value="Arginase"/>
    <property type="match status" value="1"/>
</dbReference>
<proteinExistence type="inferred from homology"/>
<dbReference type="PROSITE" id="PS51409">
    <property type="entry name" value="ARGINASE_2"/>
    <property type="match status" value="1"/>
</dbReference>
<protein>
    <submittedName>
        <fullName evidence="6">Arginase</fullName>
    </submittedName>
</protein>
<accession>A0A0J1GTH6</accession>
<keyword evidence="2" id="KW-0378">Hydrolase</keyword>
<dbReference type="OrthoDB" id="9789727at2"/>
<evidence type="ECO:0000256" key="1">
    <source>
        <dbReference type="ARBA" id="ARBA00022723"/>
    </source>
</evidence>
<keyword evidence="7" id="KW-1185">Reference proteome</keyword>
<evidence type="ECO:0000256" key="2">
    <source>
        <dbReference type="ARBA" id="ARBA00022801"/>
    </source>
</evidence>
<dbReference type="PATRIC" id="fig|754436.4.peg.108"/>
<dbReference type="Gene3D" id="3.40.800.10">
    <property type="entry name" value="Ureohydrolase domain"/>
    <property type="match status" value="1"/>
</dbReference>
<evidence type="ECO:0000313" key="6">
    <source>
        <dbReference type="EMBL" id="KLV03045.1"/>
    </source>
</evidence>
<sequence>MMLDFKRWFSFTRPTQSASAVKPAMMIEPYSEQRKAGAVLLGLASDLSQHYFDAHAGTKEGPDSIRRALAALPTTTALPLYDAGVIDEQQVAVFPETGFEAMRAYQYQKLRDMLQLGHLPVMLGGGHEVAIGSYLALSDTVYHAANDMQSDGPAQIPHACQPKVGIINIDANFQLRRTLAVRNGSAFHSVASFCQETRREFRYLGLGICDHTNSQSAFAYAKELGAEWLLDSQMKMKNRKQILATVNRYIDSVDHIHLSLDLAVFSSAIAEGVNMSRIYGVNLSVVEMVLKHIMASGKVRIFDVAGLNTEFDYQNHTAKLAAKLIQHALKNV</sequence>
<dbReference type="PANTHER" id="PTHR11358:SF35">
    <property type="entry name" value="FORMIMIDOYLGLUTAMASE"/>
    <property type="match status" value="1"/>
</dbReference>
<keyword evidence="4" id="KW-0464">Manganese</keyword>
<dbReference type="SUPFAM" id="SSF52768">
    <property type="entry name" value="Arginase/deacetylase"/>
    <property type="match status" value="1"/>
</dbReference>
<dbReference type="GO" id="GO:0033389">
    <property type="term" value="P:putrescine biosynthetic process from arginine, via agmatine"/>
    <property type="evidence" value="ECO:0007669"/>
    <property type="project" value="TreeGrafter"/>
</dbReference>
<dbReference type="Proteomes" id="UP000036426">
    <property type="component" value="Unassembled WGS sequence"/>
</dbReference>
<dbReference type="AlphaFoldDB" id="A0A0J1GTH6"/>
<keyword evidence="3" id="KW-0369">Histidine metabolism</keyword>
<evidence type="ECO:0000256" key="3">
    <source>
        <dbReference type="ARBA" id="ARBA00022808"/>
    </source>
</evidence>